<dbReference type="GO" id="GO:0000976">
    <property type="term" value="F:transcription cis-regulatory region binding"/>
    <property type="evidence" value="ECO:0007669"/>
    <property type="project" value="TreeGrafter"/>
</dbReference>
<accession>A0A974NH71</accession>
<dbReference type="SUPFAM" id="SSF48498">
    <property type="entry name" value="Tetracyclin repressor-like, C-terminal domain"/>
    <property type="match status" value="1"/>
</dbReference>
<evidence type="ECO:0000313" key="4">
    <source>
        <dbReference type="EMBL" id="QQP86297.1"/>
    </source>
</evidence>
<dbReference type="InterPro" id="IPR036271">
    <property type="entry name" value="Tet_transcr_reg_TetR-rel_C_sf"/>
</dbReference>
<dbReference type="PANTHER" id="PTHR30055:SF235">
    <property type="entry name" value="TRANSCRIPTIONAL REGULATORY PROTEIN"/>
    <property type="match status" value="1"/>
</dbReference>
<evidence type="ECO:0000256" key="1">
    <source>
        <dbReference type="ARBA" id="ARBA00023125"/>
    </source>
</evidence>
<gene>
    <name evidence="4" type="ORF">JHT90_03375</name>
</gene>
<dbReference type="RefSeq" id="WP_201094077.1">
    <property type="nucleotide sequence ID" value="NZ_CP067393.1"/>
</dbReference>
<protein>
    <submittedName>
        <fullName evidence="4">TetR/AcrR family transcriptional regulator</fullName>
    </submittedName>
</protein>
<dbReference type="AlphaFoldDB" id="A0A974NH71"/>
<dbReference type="InterPro" id="IPR009057">
    <property type="entry name" value="Homeodomain-like_sf"/>
</dbReference>
<proteinExistence type="predicted"/>
<dbReference type="PANTHER" id="PTHR30055">
    <property type="entry name" value="HTH-TYPE TRANSCRIPTIONAL REGULATOR RUTR"/>
    <property type="match status" value="1"/>
</dbReference>
<sequence length="233" mass="26779">MKASDKTIERIYNAAEQLFAERGFTETSLRSITAEAEVNLAAVNYHFGSKEGLIKAIFSRYLTQFCSELEKKLDYYESKQNATPSTEELLSIFMELIVSIKTHSSKGVVTFMRLFSNALLQKQLFLHEYMTNDFGIVFYRFGLMLRKAAHNDNISEVEWFWRLHFSLGTILLNIASMEYFKTLMKKEFKTSIKISQVIQLMAPYITAGLLAAPVLKDETLVNAKYDISKLTEN</sequence>
<dbReference type="PROSITE" id="PS01081">
    <property type="entry name" value="HTH_TETR_1"/>
    <property type="match status" value="1"/>
</dbReference>
<dbReference type="PROSITE" id="PS50977">
    <property type="entry name" value="HTH_TETR_2"/>
    <property type="match status" value="1"/>
</dbReference>
<organism evidence="4 5">
    <name type="scientific">Entomomonas asaccharolytica</name>
    <dbReference type="NCBI Taxonomy" id="2785331"/>
    <lineage>
        <taxon>Bacteria</taxon>
        <taxon>Pseudomonadati</taxon>
        <taxon>Pseudomonadota</taxon>
        <taxon>Gammaproteobacteria</taxon>
        <taxon>Pseudomonadales</taxon>
        <taxon>Pseudomonadaceae</taxon>
        <taxon>Entomomonas</taxon>
    </lineage>
</organism>
<dbReference type="InterPro" id="IPR023772">
    <property type="entry name" value="DNA-bd_HTH_TetR-type_CS"/>
</dbReference>
<dbReference type="SUPFAM" id="SSF46689">
    <property type="entry name" value="Homeodomain-like"/>
    <property type="match status" value="1"/>
</dbReference>
<keyword evidence="5" id="KW-1185">Reference proteome</keyword>
<dbReference type="Pfam" id="PF17939">
    <property type="entry name" value="TetR_C_30"/>
    <property type="match status" value="1"/>
</dbReference>
<keyword evidence="1 2" id="KW-0238">DNA-binding</keyword>
<dbReference type="Gene3D" id="1.10.357.10">
    <property type="entry name" value="Tetracycline Repressor, domain 2"/>
    <property type="match status" value="1"/>
</dbReference>
<feature type="DNA-binding region" description="H-T-H motif" evidence="2">
    <location>
        <begin position="28"/>
        <end position="47"/>
    </location>
</feature>
<evidence type="ECO:0000313" key="5">
    <source>
        <dbReference type="Proteomes" id="UP000595278"/>
    </source>
</evidence>
<dbReference type="Proteomes" id="UP000595278">
    <property type="component" value="Chromosome"/>
</dbReference>
<evidence type="ECO:0000256" key="2">
    <source>
        <dbReference type="PROSITE-ProRule" id="PRU00335"/>
    </source>
</evidence>
<name>A0A974NH71_9GAMM</name>
<feature type="domain" description="HTH tetR-type" evidence="3">
    <location>
        <begin position="5"/>
        <end position="65"/>
    </location>
</feature>
<dbReference type="PRINTS" id="PR00455">
    <property type="entry name" value="HTHTETR"/>
</dbReference>
<dbReference type="KEGG" id="eaz:JHT90_03375"/>
<dbReference type="GO" id="GO:0003700">
    <property type="term" value="F:DNA-binding transcription factor activity"/>
    <property type="evidence" value="ECO:0007669"/>
    <property type="project" value="TreeGrafter"/>
</dbReference>
<dbReference type="InterPro" id="IPR050109">
    <property type="entry name" value="HTH-type_TetR-like_transc_reg"/>
</dbReference>
<dbReference type="EMBL" id="CP067393">
    <property type="protein sequence ID" value="QQP86297.1"/>
    <property type="molecule type" value="Genomic_DNA"/>
</dbReference>
<evidence type="ECO:0000259" key="3">
    <source>
        <dbReference type="PROSITE" id="PS50977"/>
    </source>
</evidence>
<reference evidence="4 5" key="1">
    <citation type="submission" date="2021-01" db="EMBL/GenBank/DDBJ databases">
        <title>Entomomonas sp. F2A isolated from a house cricket (Acheta domesticus).</title>
        <authorList>
            <person name="Spergser J."/>
            <person name="Busse H.-J."/>
        </authorList>
    </citation>
    <scope>NUCLEOTIDE SEQUENCE [LARGE SCALE GENOMIC DNA]</scope>
    <source>
        <strain evidence="4 5">F2A</strain>
    </source>
</reference>
<dbReference type="InterPro" id="IPR001647">
    <property type="entry name" value="HTH_TetR"/>
</dbReference>
<dbReference type="Pfam" id="PF00440">
    <property type="entry name" value="TetR_N"/>
    <property type="match status" value="1"/>
</dbReference>
<dbReference type="InterPro" id="IPR041586">
    <property type="entry name" value="PsrA_TetR_C"/>
</dbReference>